<sequence length="515" mass="56472">MTFRMIAAGQGGAVAWHSQLGRFAVLSVDEVEVTRRARAASMVTDSPRKKLAFFGKSDDVAPTGPTLPHFFKHEVNLQPRALAIYDIALDNGMCTRVVEKLSSDQHVIAHVFSGPLLGVVRVALPEEKNKAPSTPTATSSTASTVEGTITGSSITRGESTTGMHTYLEFYDWDTVSSGAATISSALKKVGATFPGPFLVEWEKSNKFAVLVYPKKLTVVKRTQESGISLLHDIMTTRPVHSALWVHHTLFTATEDEIQCYFICGSRYFSFCVASTTCFHDSAMNVPLAEFPVAQRHPGGPLKLLGIFQEKLFICGLHQSIYSVDLKNEVLQFCMFVAQGLPKRALEFVPHISEELLDWLASFLEAFGFPADALQVQGMSLHLKISICIKHMLVHTLADLVSSLVTNSSEDSVDVLGASLTQRACAALCRGGQEAACLALFPLCMQSKKWNDGLYIAMIVNDKGLMAQALSLKKDVTHALCANKRNPDLEAQWNQQMDIYTTTHAIRPAQFTGNWK</sequence>
<dbReference type="Proteomes" id="UP000481153">
    <property type="component" value="Unassembled WGS sequence"/>
</dbReference>
<dbReference type="VEuPathDB" id="FungiDB:AeMF1_007090"/>
<evidence type="ECO:0000313" key="2">
    <source>
        <dbReference type="Proteomes" id="UP000481153"/>
    </source>
</evidence>
<keyword evidence="2" id="KW-1185">Reference proteome</keyword>
<evidence type="ECO:0000313" key="1">
    <source>
        <dbReference type="EMBL" id="KAF0736397.1"/>
    </source>
</evidence>
<comment type="caution">
    <text evidence="1">The sequence shown here is derived from an EMBL/GenBank/DDBJ whole genome shotgun (WGS) entry which is preliminary data.</text>
</comment>
<accession>A0A6G0X8T9</accession>
<organism evidence="1 2">
    <name type="scientific">Aphanomyces euteiches</name>
    <dbReference type="NCBI Taxonomy" id="100861"/>
    <lineage>
        <taxon>Eukaryota</taxon>
        <taxon>Sar</taxon>
        <taxon>Stramenopiles</taxon>
        <taxon>Oomycota</taxon>
        <taxon>Saprolegniomycetes</taxon>
        <taxon>Saprolegniales</taxon>
        <taxon>Verrucalvaceae</taxon>
        <taxon>Aphanomyces</taxon>
    </lineage>
</organism>
<reference evidence="1 2" key="1">
    <citation type="submission" date="2019-07" db="EMBL/GenBank/DDBJ databases">
        <title>Genomics analysis of Aphanomyces spp. identifies a new class of oomycete effector associated with host adaptation.</title>
        <authorList>
            <person name="Gaulin E."/>
        </authorList>
    </citation>
    <scope>NUCLEOTIDE SEQUENCE [LARGE SCALE GENOMIC DNA]</scope>
    <source>
        <strain evidence="1 2">ATCC 201684</strain>
    </source>
</reference>
<name>A0A6G0X8T9_9STRA</name>
<gene>
    <name evidence="1" type="ORF">Ae201684_007416</name>
</gene>
<protein>
    <submittedName>
        <fullName evidence="1">Uncharacterized protein</fullName>
    </submittedName>
</protein>
<proteinExistence type="predicted"/>
<dbReference type="AlphaFoldDB" id="A0A6G0X8T9"/>
<dbReference type="EMBL" id="VJMJ01000089">
    <property type="protein sequence ID" value="KAF0736397.1"/>
    <property type="molecule type" value="Genomic_DNA"/>
</dbReference>